<dbReference type="EMBL" id="BAABHO010000028">
    <property type="protein sequence ID" value="GAA4795729.1"/>
    <property type="molecule type" value="Genomic_DNA"/>
</dbReference>
<feature type="compositionally biased region" description="Basic residues" evidence="1">
    <location>
        <begin position="157"/>
        <end position="176"/>
    </location>
</feature>
<keyword evidence="3" id="KW-1185">Reference proteome</keyword>
<evidence type="ECO:0008006" key="4">
    <source>
        <dbReference type="Google" id="ProtNLM"/>
    </source>
</evidence>
<evidence type="ECO:0000256" key="1">
    <source>
        <dbReference type="SAM" id="MobiDB-lite"/>
    </source>
</evidence>
<reference evidence="3" key="1">
    <citation type="journal article" date="2019" name="Int. J. Syst. Evol. Microbiol.">
        <title>The Global Catalogue of Microorganisms (GCM) 10K type strain sequencing project: providing services to taxonomists for standard genome sequencing and annotation.</title>
        <authorList>
            <consortium name="The Broad Institute Genomics Platform"/>
            <consortium name="The Broad Institute Genome Sequencing Center for Infectious Disease"/>
            <person name="Wu L."/>
            <person name="Ma J."/>
        </authorList>
    </citation>
    <scope>NUCLEOTIDE SEQUENCE [LARGE SCALE GENOMIC DNA]</scope>
    <source>
        <strain evidence="3">JCM 17979</strain>
    </source>
</reference>
<evidence type="ECO:0000313" key="3">
    <source>
        <dbReference type="Proteomes" id="UP001500928"/>
    </source>
</evidence>
<comment type="caution">
    <text evidence="2">The sequence shown here is derived from an EMBL/GenBank/DDBJ whole genome shotgun (WGS) entry which is preliminary data.</text>
</comment>
<name>A0ABP9BKF7_9PSEU</name>
<proteinExistence type="predicted"/>
<protein>
    <recommendedName>
        <fullName evidence="4">Condensation protein</fullName>
    </recommendedName>
</protein>
<dbReference type="RefSeq" id="WP_345417609.1">
    <property type="nucleotide sequence ID" value="NZ_BAABHO010000028.1"/>
</dbReference>
<gene>
    <name evidence="2" type="ORF">GCM10023200_34720</name>
</gene>
<organism evidence="2 3">
    <name type="scientific">Actinomycetospora chlora</name>
    <dbReference type="NCBI Taxonomy" id="663608"/>
    <lineage>
        <taxon>Bacteria</taxon>
        <taxon>Bacillati</taxon>
        <taxon>Actinomycetota</taxon>
        <taxon>Actinomycetes</taxon>
        <taxon>Pseudonocardiales</taxon>
        <taxon>Pseudonocardiaceae</taxon>
        <taxon>Actinomycetospora</taxon>
    </lineage>
</organism>
<sequence>MVDHHRWAPLPLPPHPTRADRLEYDGQASRARIAIRNIWMEFHTGLHTMTGPAAPVSILTWDPPLVGPITLGPPTRWSVELRPGQRAADFRALAGRLASAYEVDDVVVADLARGWISIWLVEHVGAETVPTPDVPARPAVEPTRPAPAPVGQPSARRTGRIRHHRLPLGSRWRRRPFGGPRTSR</sequence>
<dbReference type="Proteomes" id="UP001500928">
    <property type="component" value="Unassembled WGS sequence"/>
</dbReference>
<feature type="region of interest" description="Disordered" evidence="1">
    <location>
        <begin position="130"/>
        <end position="184"/>
    </location>
</feature>
<accession>A0ABP9BKF7</accession>
<evidence type="ECO:0000313" key="2">
    <source>
        <dbReference type="EMBL" id="GAA4795729.1"/>
    </source>
</evidence>